<dbReference type="EMBL" id="JACDQQ010000714">
    <property type="protein sequence ID" value="MBA0084786.1"/>
    <property type="molecule type" value="Genomic_DNA"/>
</dbReference>
<evidence type="ECO:0000313" key="3">
    <source>
        <dbReference type="Proteomes" id="UP000567293"/>
    </source>
</evidence>
<evidence type="ECO:0000313" key="2">
    <source>
        <dbReference type="EMBL" id="MBA0084786.1"/>
    </source>
</evidence>
<accession>A0A7V8NP40</accession>
<protein>
    <submittedName>
        <fullName evidence="2">PD40 domain-containing protein</fullName>
    </submittedName>
</protein>
<dbReference type="InterPro" id="IPR011659">
    <property type="entry name" value="WD40"/>
</dbReference>
<evidence type="ECO:0000256" key="1">
    <source>
        <dbReference type="ARBA" id="ARBA00009820"/>
    </source>
</evidence>
<dbReference type="PANTHER" id="PTHR36842">
    <property type="entry name" value="PROTEIN TOLB HOMOLOG"/>
    <property type="match status" value="1"/>
</dbReference>
<dbReference type="AlphaFoldDB" id="A0A7V8NP40"/>
<dbReference type="Gene3D" id="2.120.10.30">
    <property type="entry name" value="TolB, C-terminal domain"/>
    <property type="match status" value="2"/>
</dbReference>
<dbReference type="SUPFAM" id="SSF82171">
    <property type="entry name" value="DPP6 N-terminal domain-like"/>
    <property type="match status" value="2"/>
</dbReference>
<dbReference type="Pfam" id="PF07676">
    <property type="entry name" value="PD40"/>
    <property type="match status" value="4"/>
</dbReference>
<proteinExistence type="inferred from homology"/>
<feature type="non-terminal residue" evidence="2">
    <location>
        <position position="1"/>
    </location>
</feature>
<gene>
    <name evidence="2" type="ORF">HRJ53_07315</name>
</gene>
<dbReference type="InterPro" id="IPR011042">
    <property type="entry name" value="6-blade_b-propeller_TolB-like"/>
</dbReference>
<sequence length="662" mass="72415">LRTEPPEIDDPALHIPPALNRIVHRCLEKTPEQRFQSSKDLGFALDNISGSTGQTVPVRGASAIPRWLWGVGALAAMCLVAATLVVTRLLENPPAAPEIVRFQVHLPDKVTFTSGASFALSPDGRHIAFSAFSPDNNAGVWIQDLDATEARLIPDTATGPQPPPFFWSPDSRFVVFSHASTKLRRADVQSGAVQDICEKPGPPIGGSWNNNGVVIFGSTFSGLWKVPAAGGTPVPLTVLDASRQERQHELPSFLPDGRHFLYLRVSKVPDDTGIYVGSLDAPPDHQNEKRLLATGYGVGYVPSSDRKAGHLLFLRDRTLMAQTFDPDKLEFVGDPSPVVDQVGSVFETGNFSASGTALVYRSPTARNTQLMWLDRRGKSVGTVGDAGLINSPRVSPDGNRVAYQKSSDVPGDSDLWLLDLARGTSLRFTFGPRAADFPVWSPDGKEIVFASNRDGVYNLYRKPADSSKDEELLLKSNENKRPYAWSPDGRFLVYGVFSGNLVTEHLWVLPMQGEHTPFALSRTRFDESAAQFSPDGRWLAYESNESGRYDVYAREFKGSANTSELSKKWVISNEGGHLPRWRADGKELVYSSLRANMMSVDLDTSHPFRASAPRDLFVIPVGAGTGSASADLKRFLFPVSVEGKGSQSFTVMLNWTSALKSR</sequence>
<comment type="caution">
    <text evidence="2">The sequence shown here is derived from an EMBL/GenBank/DDBJ whole genome shotgun (WGS) entry which is preliminary data.</text>
</comment>
<dbReference type="Proteomes" id="UP000567293">
    <property type="component" value="Unassembled WGS sequence"/>
</dbReference>
<keyword evidence="3" id="KW-1185">Reference proteome</keyword>
<comment type="similarity">
    <text evidence="1">Belongs to the TolB family.</text>
</comment>
<reference evidence="2" key="1">
    <citation type="submission" date="2020-06" db="EMBL/GenBank/DDBJ databases">
        <title>Legume-microbial interactions unlock mineral nutrients during tropical forest succession.</title>
        <authorList>
            <person name="Epihov D.Z."/>
        </authorList>
    </citation>
    <scope>NUCLEOTIDE SEQUENCE [LARGE SCALE GENOMIC DNA]</scope>
    <source>
        <strain evidence="2">Pan2503</strain>
    </source>
</reference>
<organism evidence="2 3">
    <name type="scientific">Candidatus Acidiferrum panamense</name>
    <dbReference type="NCBI Taxonomy" id="2741543"/>
    <lineage>
        <taxon>Bacteria</taxon>
        <taxon>Pseudomonadati</taxon>
        <taxon>Acidobacteriota</taxon>
        <taxon>Terriglobia</taxon>
        <taxon>Candidatus Acidiferrales</taxon>
        <taxon>Candidatus Acidiferrum</taxon>
    </lineage>
</organism>
<name>A0A7V8NP40_9BACT</name>